<evidence type="ECO:0000256" key="1">
    <source>
        <dbReference type="SAM" id="MobiDB-lite"/>
    </source>
</evidence>
<protein>
    <recommendedName>
        <fullName evidence="4">DUF11 domain-containing protein</fullName>
    </recommendedName>
</protein>
<sequence length="311" mass="31599">MAGPGVTSGRTLPGTGTQAGGKGDPAYQAGVGDANRHGQVVLQWTEFTLTPGSDKQLTQGGAEAFPGLRVASTDGLEPVTVTVTLPAGRRLLWGTQAQADYQLTVQRSDGAQTAYVGALSGDGDALTFTDVDLHLPGTTTIWVCVSADHDAPLGPTALTFDVAGKKSHSTRILVKPAITVSASGTPVLAPRGGERTYPGVKVRNNGAATIPPLTVVATLPSGFRWGGPDGPDHQLTVSAGDRGTAVHTGVFSADETVLTFPDVDLLVGGAAGTESIMWVGVSPTEHAPTGAATVAFTVGDHVSPSTTMNVT</sequence>
<comment type="caution">
    <text evidence="2">The sequence shown here is derived from an EMBL/GenBank/DDBJ whole genome shotgun (WGS) entry which is preliminary data.</text>
</comment>
<dbReference type="EMBL" id="JAATEM010000019">
    <property type="protein sequence ID" value="NJP51736.1"/>
    <property type="molecule type" value="Genomic_DNA"/>
</dbReference>
<feature type="region of interest" description="Disordered" evidence="1">
    <location>
        <begin position="1"/>
        <end position="32"/>
    </location>
</feature>
<keyword evidence="3" id="KW-1185">Reference proteome</keyword>
<name>A0ABX1ADM7_9ACTN</name>
<accession>A0ABX1ADM7</accession>
<proteinExistence type="predicted"/>
<reference evidence="2 3" key="1">
    <citation type="submission" date="2020-03" db="EMBL/GenBank/DDBJ databases">
        <title>WGS of actinomycetes isolated from Thailand.</title>
        <authorList>
            <person name="Thawai C."/>
        </authorList>
    </citation>
    <scope>NUCLEOTIDE SEQUENCE [LARGE SCALE GENOMIC DNA]</scope>
    <source>
        <strain evidence="2 3">SBST2-5</strain>
    </source>
</reference>
<dbReference type="RefSeq" id="WP_167996582.1">
    <property type="nucleotide sequence ID" value="NZ_JAATEM010000019.1"/>
</dbReference>
<organism evidence="2 3">
    <name type="scientific">Streptomyces composti</name>
    <dbReference type="NCBI Taxonomy" id="2720025"/>
    <lineage>
        <taxon>Bacteria</taxon>
        <taxon>Bacillati</taxon>
        <taxon>Actinomycetota</taxon>
        <taxon>Actinomycetes</taxon>
        <taxon>Kitasatosporales</taxon>
        <taxon>Streptomycetaceae</taxon>
        <taxon>Streptomyces</taxon>
    </lineage>
</organism>
<gene>
    <name evidence="2" type="ORF">HCJ93_17120</name>
</gene>
<dbReference type="Proteomes" id="UP000730591">
    <property type="component" value="Unassembled WGS sequence"/>
</dbReference>
<evidence type="ECO:0000313" key="2">
    <source>
        <dbReference type="EMBL" id="NJP51736.1"/>
    </source>
</evidence>
<evidence type="ECO:0000313" key="3">
    <source>
        <dbReference type="Proteomes" id="UP000730591"/>
    </source>
</evidence>
<evidence type="ECO:0008006" key="4">
    <source>
        <dbReference type="Google" id="ProtNLM"/>
    </source>
</evidence>